<dbReference type="Pfam" id="PF02954">
    <property type="entry name" value="HTH_8"/>
    <property type="match status" value="1"/>
</dbReference>
<dbReference type="Gene3D" id="1.10.10.60">
    <property type="entry name" value="Homeodomain-like"/>
    <property type="match status" value="1"/>
</dbReference>
<dbReference type="Gene3D" id="3.30.450.40">
    <property type="match status" value="1"/>
</dbReference>
<dbReference type="InterPro" id="IPR029016">
    <property type="entry name" value="GAF-like_dom_sf"/>
</dbReference>
<accession>A0A0R0BY91</accession>
<reference evidence="3 4" key="1">
    <citation type="submission" date="2015-05" db="EMBL/GenBank/DDBJ databases">
        <title>Genome sequencing and analysis of members of genus Stenotrophomonas.</title>
        <authorList>
            <person name="Patil P.P."/>
            <person name="Midha S."/>
            <person name="Patil P.B."/>
        </authorList>
    </citation>
    <scope>NUCLEOTIDE SEQUENCE [LARGE SCALE GENOMIC DNA]</scope>
    <source>
        <strain evidence="3 4">DSM 18929</strain>
    </source>
</reference>
<dbReference type="Proteomes" id="UP000050864">
    <property type="component" value="Unassembled WGS sequence"/>
</dbReference>
<proteinExistence type="predicted"/>
<dbReference type="SUPFAM" id="SSF46689">
    <property type="entry name" value="Homeodomain-like"/>
    <property type="match status" value="1"/>
</dbReference>
<evidence type="ECO:0000313" key="3">
    <source>
        <dbReference type="EMBL" id="KRG62639.1"/>
    </source>
</evidence>
<dbReference type="InterPro" id="IPR009057">
    <property type="entry name" value="Homeodomain-like_sf"/>
</dbReference>
<dbReference type="EMBL" id="LDJI01000030">
    <property type="protein sequence ID" value="KRG62639.1"/>
    <property type="molecule type" value="Genomic_DNA"/>
</dbReference>
<dbReference type="SUPFAM" id="SSF55781">
    <property type="entry name" value="GAF domain-like"/>
    <property type="match status" value="1"/>
</dbReference>
<dbReference type="AlphaFoldDB" id="A0A0R0BY91"/>
<feature type="domain" description="DNA binding HTH" evidence="2">
    <location>
        <begin position="326"/>
        <end position="356"/>
    </location>
</feature>
<dbReference type="GO" id="GO:0043565">
    <property type="term" value="F:sequence-specific DNA binding"/>
    <property type="evidence" value="ECO:0007669"/>
    <property type="project" value="InterPro"/>
</dbReference>
<name>A0A0R0BY91_9GAMM</name>
<dbReference type="InterPro" id="IPR002197">
    <property type="entry name" value="HTH_Fis"/>
</dbReference>
<dbReference type="PATRIC" id="fig|405444.3.peg.2439"/>
<evidence type="ECO:0000259" key="2">
    <source>
        <dbReference type="Pfam" id="PF02954"/>
    </source>
</evidence>
<protein>
    <submittedName>
        <fullName evidence="3">Fis family transcriptional regulator</fullName>
    </submittedName>
</protein>
<evidence type="ECO:0000313" key="4">
    <source>
        <dbReference type="Proteomes" id="UP000050864"/>
    </source>
</evidence>
<comment type="caution">
    <text evidence="3">The sequence shown here is derived from an EMBL/GenBank/DDBJ whole genome shotgun (WGS) entry which is preliminary data.</text>
</comment>
<feature type="region of interest" description="Disordered" evidence="1">
    <location>
        <begin position="35"/>
        <end position="56"/>
    </location>
</feature>
<dbReference type="STRING" id="405444.ABB26_15945"/>
<dbReference type="PRINTS" id="PR01590">
    <property type="entry name" value="HTHFIS"/>
</dbReference>
<gene>
    <name evidence="3" type="ORF">ABB26_15945</name>
</gene>
<evidence type="ECO:0000256" key="1">
    <source>
        <dbReference type="SAM" id="MobiDB-lite"/>
    </source>
</evidence>
<organism evidence="3 4">
    <name type="scientific">Stenotrophomonas humi</name>
    <dbReference type="NCBI Taxonomy" id="405444"/>
    <lineage>
        <taxon>Bacteria</taxon>
        <taxon>Pseudomonadati</taxon>
        <taxon>Pseudomonadota</taxon>
        <taxon>Gammaproteobacteria</taxon>
        <taxon>Lysobacterales</taxon>
        <taxon>Lysobacteraceae</taxon>
        <taxon>Stenotrophomonas</taxon>
    </lineage>
</organism>
<keyword evidence="4" id="KW-1185">Reference proteome</keyword>
<sequence length="358" mass="39998">MLVNARREFCEGAPLPDNLLAPPLRRSWERLRAGGMQQRETPQLQPRVARPQQVEGNADRRLARCAQHDMDQLWSAFGGRQWLMFCVNAEGLIVAQREHGLTDSPLLRPIQVGRRLRESHLGTTAPTCTLAEDAAMLVRGNEHYLDHFTAMFCLSVPLHGLEGEVTGALDITGLGERDPDYLLDYFRQAALSIENRLLQECRPCHLLALQHDVRWLNTPFQGLLAIEENGRIRAANRVARRLLGLPRRGPLPELTLDAVFAGANVHQRRRLLQAGPARRVRFSEDSALQVQYLRAPVSRRGSVAIPAASRDAVKGSLRAQGIQAVRDALDSHRGNVSAAARRLGISRTTLYRKLQQGD</sequence>